<feature type="region of interest" description="Disordered" evidence="1">
    <location>
        <begin position="1"/>
        <end position="47"/>
    </location>
</feature>
<name>A0AAV5T7W1_9BILA</name>
<dbReference type="EMBL" id="BTSX01000003">
    <property type="protein sequence ID" value="GMS87771.1"/>
    <property type="molecule type" value="Genomic_DNA"/>
</dbReference>
<dbReference type="Proteomes" id="UP001432027">
    <property type="component" value="Unassembled WGS sequence"/>
</dbReference>
<keyword evidence="3" id="KW-1185">Reference proteome</keyword>
<protein>
    <submittedName>
        <fullName evidence="2">Uncharacterized protein</fullName>
    </submittedName>
</protein>
<evidence type="ECO:0000313" key="2">
    <source>
        <dbReference type="EMBL" id="GMS87771.1"/>
    </source>
</evidence>
<organism evidence="2 3">
    <name type="scientific">Pristionchus entomophagus</name>
    <dbReference type="NCBI Taxonomy" id="358040"/>
    <lineage>
        <taxon>Eukaryota</taxon>
        <taxon>Metazoa</taxon>
        <taxon>Ecdysozoa</taxon>
        <taxon>Nematoda</taxon>
        <taxon>Chromadorea</taxon>
        <taxon>Rhabditida</taxon>
        <taxon>Rhabditina</taxon>
        <taxon>Diplogasteromorpha</taxon>
        <taxon>Diplogasteroidea</taxon>
        <taxon>Neodiplogasteridae</taxon>
        <taxon>Pristionchus</taxon>
    </lineage>
</organism>
<evidence type="ECO:0000313" key="3">
    <source>
        <dbReference type="Proteomes" id="UP001432027"/>
    </source>
</evidence>
<comment type="caution">
    <text evidence="2">The sequence shown here is derived from an EMBL/GenBank/DDBJ whole genome shotgun (WGS) entry which is preliminary data.</text>
</comment>
<evidence type="ECO:0000256" key="1">
    <source>
        <dbReference type="SAM" id="MobiDB-lite"/>
    </source>
</evidence>
<proteinExistence type="predicted"/>
<sequence>EEEEEEEAVDDSTSDGEMNSDDSEDDDEEDEEDEDEELERSIDSAKENDGLARSLQLLQPLPSISAFCAAPTASGRRALAAVGSERLKKMIE</sequence>
<feature type="non-terminal residue" evidence="2">
    <location>
        <position position="92"/>
    </location>
</feature>
<reference evidence="2" key="1">
    <citation type="submission" date="2023-10" db="EMBL/GenBank/DDBJ databases">
        <title>Genome assembly of Pristionchus species.</title>
        <authorList>
            <person name="Yoshida K."/>
            <person name="Sommer R.J."/>
        </authorList>
    </citation>
    <scope>NUCLEOTIDE SEQUENCE</scope>
    <source>
        <strain evidence="2">RS0144</strain>
    </source>
</reference>
<feature type="non-terminal residue" evidence="2">
    <location>
        <position position="1"/>
    </location>
</feature>
<accession>A0AAV5T7W1</accession>
<gene>
    <name evidence="2" type="ORF">PENTCL1PPCAC_9946</name>
</gene>
<feature type="compositionally biased region" description="Acidic residues" evidence="1">
    <location>
        <begin position="1"/>
        <end position="38"/>
    </location>
</feature>
<dbReference type="AlphaFoldDB" id="A0AAV5T7W1"/>